<proteinExistence type="predicted"/>
<evidence type="ECO:0000313" key="2">
    <source>
        <dbReference type="Proteomes" id="UP000805193"/>
    </source>
</evidence>
<organism evidence="1 2">
    <name type="scientific">Ixodes persulcatus</name>
    <name type="common">Taiga tick</name>
    <dbReference type="NCBI Taxonomy" id="34615"/>
    <lineage>
        <taxon>Eukaryota</taxon>
        <taxon>Metazoa</taxon>
        <taxon>Ecdysozoa</taxon>
        <taxon>Arthropoda</taxon>
        <taxon>Chelicerata</taxon>
        <taxon>Arachnida</taxon>
        <taxon>Acari</taxon>
        <taxon>Parasitiformes</taxon>
        <taxon>Ixodida</taxon>
        <taxon>Ixodoidea</taxon>
        <taxon>Ixodidae</taxon>
        <taxon>Ixodinae</taxon>
        <taxon>Ixodes</taxon>
    </lineage>
</organism>
<gene>
    <name evidence="1" type="ORF">HPB47_011331</name>
</gene>
<name>A0AC60NWR5_IXOPE</name>
<keyword evidence="2" id="KW-1185">Reference proteome</keyword>
<evidence type="ECO:0000313" key="1">
    <source>
        <dbReference type="EMBL" id="KAG0411552.1"/>
    </source>
</evidence>
<dbReference type="EMBL" id="JABSTQ010011421">
    <property type="protein sequence ID" value="KAG0411552.1"/>
    <property type="molecule type" value="Genomic_DNA"/>
</dbReference>
<sequence>MATDLTKRHLDEMENGGDKIKKVKLSDGDDYQHLASFENFVPRRVLSEDSRTKFMSVEGTFGKSTDTAVVVVEKRPFSKEKYEAVFTGNTKLEEIFHNDIYTSYNGTLASDVHGLTATVIWPATQKHVDKYLPKTQYMVAETPQLYKEVTEPYITSQQFSLQWVYNILDHKEEVERIIYEDPDQETGFVLLPDMKWDTKQTENLYVLAVCHRRGLRSLRDLTQEHLPLLRNIRDKVYEALMEKFQVPSQRLRAYVHYQPSYYHLHVHFSLLGFEAPGTQVERAHLLSTVLSNIEMCGDYYQRATLGYTVKEGDGLCDKFKEAGYFHETEKKPVE</sequence>
<reference evidence="1 2" key="1">
    <citation type="journal article" date="2020" name="Cell">
        <title>Large-Scale Comparative Analyses of Tick Genomes Elucidate Their Genetic Diversity and Vector Capacities.</title>
        <authorList>
            <consortium name="Tick Genome and Microbiome Consortium (TIGMIC)"/>
            <person name="Jia N."/>
            <person name="Wang J."/>
            <person name="Shi W."/>
            <person name="Du L."/>
            <person name="Sun Y."/>
            <person name="Zhan W."/>
            <person name="Jiang J.F."/>
            <person name="Wang Q."/>
            <person name="Zhang B."/>
            <person name="Ji P."/>
            <person name="Bell-Sakyi L."/>
            <person name="Cui X.M."/>
            <person name="Yuan T.T."/>
            <person name="Jiang B.G."/>
            <person name="Yang W.F."/>
            <person name="Lam T.T."/>
            <person name="Chang Q.C."/>
            <person name="Ding S.J."/>
            <person name="Wang X.J."/>
            <person name="Zhu J.G."/>
            <person name="Ruan X.D."/>
            <person name="Zhao L."/>
            <person name="Wei J.T."/>
            <person name="Ye R.Z."/>
            <person name="Que T.C."/>
            <person name="Du C.H."/>
            <person name="Zhou Y.H."/>
            <person name="Cheng J.X."/>
            <person name="Dai P.F."/>
            <person name="Guo W.B."/>
            <person name="Han X.H."/>
            <person name="Huang E.J."/>
            <person name="Li L.F."/>
            <person name="Wei W."/>
            <person name="Gao Y.C."/>
            <person name="Liu J.Z."/>
            <person name="Shao H.Z."/>
            <person name="Wang X."/>
            <person name="Wang C.C."/>
            <person name="Yang T.C."/>
            <person name="Huo Q.B."/>
            <person name="Li W."/>
            <person name="Chen H.Y."/>
            <person name="Chen S.E."/>
            <person name="Zhou L.G."/>
            <person name="Ni X.B."/>
            <person name="Tian J.H."/>
            <person name="Sheng Y."/>
            <person name="Liu T."/>
            <person name="Pan Y.S."/>
            <person name="Xia L.Y."/>
            <person name="Li J."/>
            <person name="Zhao F."/>
            <person name="Cao W.C."/>
        </authorList>
    </citation>
    <scope>NUCLEOTIDE SEQUENCE [LARGE SCALE GENOMIC DNA]</scope>
    <source>
        <strain evidence="1">Iper-2018</strain>
    </source>
</reference>
<dbReference type="Proteomes" id="UP000805193">
    <property type="component" value="Unassembled WGS sequence"/>
</dbReference>
<protein>
    <submittedName>
        <fullName evidence="1">Uncharacterized protein</fullName>
    </submittedName>
</protein>
<accession>A0AC60NWR5</accession>
<comment type="caution">
    <text evidence="1">The sequence shown here is derived from an EMBL/GenBank/DDBJ whole genome shotgun (WGS) entry which is preliminary data.</text>
</comment>